<keyword evidence="1" id="KW-0732">Signal</keyword>
<reference evidence="3 4" key="1">
    <citation type="submission" date="2023-12" db="EMBL/GenBank/DDBJ databases">
        <title>Baltic Sea Cyanobacteria.</title>
        <authorList>
            <person name="Delbaje E."/>
            <person name="Fewer D.P."/>
            <person name="Shishido T.K."/>
        </authorList>
    </citation>
    <scope>NUCLEOTIDE SEQUENCE [LARGE SCALE GENOMIC DNA]</scope>
    <source>
        <strain evidence="3 4">UHCC-0300</strain>
    </source>
</reference>
<dbReference type="NCBIfam" id="TIGR01901">
    <property type="entry name" value="adhes_NPXG"/>
    <property type="match status" value="1"/>
</dbReference>
<comment type="caution">
    <text evidence="3">The sequence shown here is derived from an EMBL/GenBank/DDBJ whole genome shotgun (WGS) entry which is preliminary data.</text>
</comment>
<sequence length="827" mass="84516">MKLISVYLGLISGILAGGMIFPANAQVISDGTTNTIVNPNGNNFNILNGIEKGNNLFHSFSNFSVPTGGSATFDLTNTPNITTIFSRVTGGNISNIDGLIQTLNGNNPASLFLMNPNGIMFGENAKLNIGGSFVGTTATSIKFADGTEFNGVNSNTTPLLTMSVPIGLQFGSNPGTIAVQGTGNNQQLDGSFPISGLTSSNGLQLSSGKTLALVGGDLVLNGSFLSAPGGRIELGSVIQGNTNINLTSQALTLSYPHDTQSFGNIQMSQGAVASVRGTSPGSIQIQGKQIDLRDGSLAVVQNLGSKTAGDITINATESLQVIGMSPDFQSSSGIVNETLQAGASGNIAINTPKLTIDQGAIVINRTYSSAPSGNVVVEANEVSVGGIKPGNPSPAPIFGVLIAATYGRGQGGDLLLSTDRLTIFGGGNVGTRSFLAGNGGNVKIRADTVQVSSLNTLPGSLLISLLSANTFGSGNAGDLQLDTRTLSIQDGGLVSVSTVNFGNAGNLTINASESIDVSGIKDSQNPSYIGAIARPSTVFTPAGISDNSNSTAKAGSVTINTPKLTVRNQGTVFAQNQILGDAGTLTINADILHLDNGGSLSASTKVGEGGNINLQLRDRLLMRHDSLINAEAGGTGNGGNININAPVITGLENSDIIANAVEGNGGNIQITTQGIFGLEFNDELTPQSDITASSQFGVNGTVQIDNFGIDPNSGLVELPANLVDASQEIAAGCADTSGSSFVVTGRGGIPQNPTQDVRSDRTWSDVRDISAFQHKNSPVTAKISETPAPLVQATSWRLNAQGKIELVADKSIATTPQLLTCAAVTKN</sequence>
<evidence type="ECO:0000256" key="1">
    <source>
        <dbReference type="SAM" id="SignalP"/>
    </source>
</evidence>
<feature type="domain" description="Filamentous haemagglutinin FhaB/tRNA nuclease CdiA-like TPS" evidence="2">
    <location>
        <begin position="28"/>
        <end position="144"/>
    </location>
</feature>
<dbReference type="Proteomes" id="UP001302120">
    <property type="component" value="Unassembled WGS sequence"/>
</dbReference>
<dbReference type="RefSeq" id="WP_323194394.1">
    <property type="nucleotide sequence ID" value="NZ_JAYGHG010000002.1"/>
</dbReference>
<dbReference type="InterPro" id="IPR008638">
    <property type="entry name" value="FhaB/CdiA-like_TPS"/>
</dbReference>
<evidence type="ECO:0000313" key="4">
    <source>
        <dbReference type="Proteomes" id="UP001302120"/>
    </source>
</evidence>
<keyword evidence="4" id="KW-1185">Reference proteome</keyword>
<evidence type="ECO:0000313" key="3">
    <source>
        <dbReference type="EMBL" id="MEA5580044.1"/>
    </source>
</evidence>
<proteinExistence type="predicted"/>
<dbReference type="EMBL" id="JAYGHG010000002">
    <property type="protein sequence ID" value="MEA5580044.1"/>
    <property type="molecule type" value="Genomic_DNA"/>
</dbReference>
<evidence type="ECO:0000259" key="2">
    <source>
        <dbReference type="SMART" id="SM00912"/>
    </source>
</evidence>
<gene>
    <name evidence="3" type="ORF">VB620_01665</name>
</gene>
<feature type="signal peptide" evidence="1">
    <location>
        <begin position="1"/>
        <end position="25"/>
    </location>
</feature>
<name>A0ABU5UA36_9CYAN</name>
<accession>A0ABU5UA36</accession>
<feature type="chain" id="PRO_5045568608" evidence="1">
    <location>
        <begin position="26"/>
        <end position="827"/>
    </location>
</feature>
<dbReference type="SUPFAM" id="SSF51126">
    <property type="entry name" value="Pectin lyase-like"/>
    <property type="match status" value="3"/>
</dbReference>
<organism evidence="3 4">
    <name type="scientific">Nodularia harveyana UHCC-0300</name>
    <dbReference type="NCBI Taxonomy" id="2974287"/>
    <lineage>
        <taxon>Bacteria</taxon>
        <taxon>Bacillati</taxon>
        <taxon>Cyanobacteriota</taxon>
        <taxon>Cyanophyceae</taxon>
        <taxon>Nostocales</taxon>
        <taxon>Nodulariaceae</taxon>
        <taxon>Nodularia</taxon>
    </lineage>
</organism>
<dbReference type="Pfam" id="PF05860">
    <property type="entry name" value="TPS"/>
    <property type="match status" value="1"/>
</dbReference>
<dbReference type="Gene3D" id="2.160.20.10">
    <property type="entry name" value="Single-stranded right-handed beta-helix, Pectin lyase-like"/>
    <property type="match status" value="2"/>
</dbReference>
<protein>
    <submittedName>
        <fullName evidence="3">S-layer family protein</fullName>
    </submittedName>
</protein>
<dbReference type="InterPro" id="IPR012334">
    <property type="entry name" value="Pectin_lyas_fold"/>
</dbReference>
<dbReference type="SMART" id="SM00912">
    <property type="entry name" value="Haemagg_act"/>
    <property type="match status" value="1"/>
</dbReference>
<dbReference type="InterPro" id="IPR011050">
    <property type="entry name" value="Pectin_lyase_fold/virulence"/>
</dbReference>